<dbReference type="PROSITE" id="PS00108">
    <property type="entry name" value="PROTEIN_KINASE_ST"/>
    <property type="match status" value="1"/>
</dbReference>
<sequence>MATLQIVGGALQLAGINIPQTNACSEFGSSLWLLCISPLTCSRLQKIATDLLQLNRILEEAISQNSARIGAALVSVLRPLSSVLKDPALNEMIGSLTNNHSLISSNNLLRAIENQVALIKTDSRCHNPVWIEQEAENALQPYVQLTKLFQQLLVPSRGHRSNPSERVDELPRILTTGTTLDANLPISADTTLVEPVKDPTAPSTHQAGVELPHISVQVDNDINQGILLSKNMSAGQIFDHLVKRGCQDLTSAIDSNHFSSEVVACGNFGDIWKGKLNDGTDVAIKVWRLTWLTTDKQKSLKRLMRELYNWSKAKHINIHQLLGVIMFQGRVGMVSKWMPNGNLQEYLSEHPSVDRYQLCVQVSKGMHYLHANNMIHGDLKATNVLVSSEGVAKLTDFDHSIISNCSLVFSATTQTGGGTLRWMAPELLSEDTSMRNKQTDIYALGMTLMVRAW</sequence>
<accession>A0A8H2WW30</accession>
<gene>
    <name evidence="2" type="ORF">RDB_LOCUS996</name>
</gene>
<protein>
    <recommendedName>
        <fullName evidence="1">Protein kinase domain-containing protein</fullName>
    </recommendedName>
</protein>
<dbReference type="InterPro" id="IPR051681">
    <property type="entry name" value="Ser/Thr_Kinases-Pseudokinases"/>
</dbReference>
<dbReference type="InterPro" id="IPR011009">
    <property type="entry name" value="Kinase-like_dom_sf"/>
</dbReference>
<comment type="caution">
    <text evidence="2">The sequence shown here is derived from an EMBL/GenBank/DDBJ whole genome shotgun (WGS) entry which is preliminary data.</text>
</comment>
<dbReference type="EMBL" id="CAJMXA010000008">
    <property type="protein sequence ID" value="CAE6411010.1"/>
    <property type="molecule type" value="Genomic_DNA"/>
</dbReference>
<dbReference type="GO" id="GO:0005524">
    <property type="term" value="F:ATP binding"/>
    <property type="evidence" value="ECO:0007669"/>
    <property type="project" value="InterPro"/>
</dbReference>
<dbReference type="GO" id="GO:0004674">
    <property type="term" value="F:protein serine/threonine kinase activity"/>
    <property type="evidence" value="ECO:0007669"/>
    <property type="project" value="TreeGrafter"/>
</dbReference>
<dbReference type="InterPro" id="IPR001245">
    <property type="entry name" value="Ser-Thr/Tyr_kinase_cat_dom"/>
</dbReference>
<feature type="domain" description="Protein kinase" evidence="1">
    <location>
        <begin position="257"/>
        <end position="453"/>
    </location>
</feature>
<dbReference type="AlphaFoldDB" id="A0A8H2WW30"/>
<dbReference type="InterPro" id="IPR000719">
    <property type="entry name" value="Prot_kinase_dom"/>
</dbReference>
<dbReference type="PANTHER" id="PTHR44329">
    <property type="entry name" value="SERINE/THREONINE-PROTEIN KINASE TNNI3K-RELATED"/>
    <property type="match status" value="1"/>
</dbReference>
<evidence type="ECO:0000313" key="2">
    <source>
        <dbReference type="EMBL" id="CAE6411010.1"/>
    </source>
</evidence>
<dbReference type="PROSITE" id="PS50011">
    <property type="entry name" value="PROTEIN_KINASE_DOM"/>
    <property type="match status" value="1"/>
</dbReference>
<evidence type="ECO:0000259" key="1">
    <source>
        <dbReference type="PROSITE" id="PS50011"/>
    </source>
</evidence>
<dbReference type="SMART" id="SM00220">
    <property type="entry name" value="S_TKc"/>
    <property type="match status" value="1"/>
</dbReference>
<dbReference type="Gene3D" id="1.10.510.10">
    <property type="entry name" value="Transferase(Phosphotransferase) domain 1"/>
    <property type="match status" value="1"/>
</dbReference>
<proteinExistence type="predicted"/>
<evidence type="ECO:0000313" key="3">
    <source>
        <dbReference type="Proteomes" id="UP000663853"/>
    </source>
</evidence>
<dbReference type="Pfam" id="PF07714">
    <property type="entry name" value="PK_Tyr_Ser-Thr"/>
    <property type="match status" value="1"/>
</dbReference>
<dbReference type="InterPro" id="IPR008271">
    <property type="entry name" value="Ser/Thr_kinase_AS"/>
</dbReference>
<dbReference type="Proteomes" id="UP000663853">
    <property type="component" value="Unassembled WGS sequence"/>
</dbReference>
<organism evidence="2 3">
    <name type="scientific">Rhizoctonia solani</name>
    <dbReference type="NCBI Taxonomy" id="456999"/>
    <lineage>
        <taxon>Eukaryota</taxon>
        <taxon>Fungi</taxon>
        <taxon>Dikarya</taxon>
        <taxon>Basidiomycota</taxon>
        <taxon>Agaricomycotina</taxon>
        <taxon>Agaricomycetes</taxon>
        <taxon>Cantharellales</taxon>
        <taxon>Ceratobasidiaceae</taxon>
        <taxon>Rhizoctonia</taxon>
    </lineage>
</organism>
<dbReference type="SUPFAM" id="SSF56112">
    <property type="entry name" value="Protein kinase-like (PK-like)"/>
    <property type="match status" value="1"/>
</dbReference>
<dbReference type="PANTHER" id="PTHR44329:SF214">
    <property type="entry name" value="PROTEIN KINASE DOMAIN-CONTAINING PROTEIN"/>
    <property type="match status" value="1"/>
</dbReference>
<reference evidence="2" key="1">
    <citation type="submission" date="2021-01" db="EMBL/GenBank/DDBJ databases">
        <authorList>
            <person name="Kaushik A."/>
        </authorList>
    </citation>
    <scope>NUCLEOTIDE SEQUENCE</scope>
    <source>
        <strain evidence="2">AG6-10EEA</strain>
    </source>
</reference>
<name>A0A8H2WW30_9AGAM</name>